<dbReference type="GO" id="GO:0004521">
    <property type="term" value="F:RNA endonuclease activity"/>
    <property type="evidence" value="ECO:0007669"/>
    <property type="project" value="TreeGrafter"/>
</dbReference>
<evidence type="ECO:0000313" key="3">
    <source>
        <dbReference type="EMBL" id="RGT79692.1"/>
    </source>
</evidence>
<dbReference type="Proteomes" id="UP000284296">
    <property type="component" value="Unassembled WGS sequence"/>
</dbReference>
<protein>
    <submittedName>
        <fullName evidence="4">Type II toxin-antitoxin system PemK/MazF family toxin</fullName>
    </submittedName>
</protein>
<proteinExistence type="inferred from homology"/>
<dbReference type="EMBL" id="QRKN01000022">
    <property type="protein sequence ID" value="RHI17265.1"/>
    <property type="molecule type" value="Genomic_DNA"/>
</dbReference>
<reference evidence="5 6" key="1">
    <citation type="submission" date="2018-08" db="EMBL/GenBank/DDBJ databases">
        <title>A genome reference for cultivated species of the human gut microbiota.</title>
        <authorList>
            <person name="Zou Y."/>
            <person name="Xue W."/>
            <person name="Luo G."/>
        </authorList>
    </citation>
    <scope>NUCLEOTIDE SEQUENCE [LARGE SCALE GENOMIC DNA]</scope>
    <source>
        <strain evidence="3 5">AF18-16LB</strain>
        <strain evidence="4 6">AM16-11</strain>
    </source>
</reference>
<gene>
    <name evidence="4" type="ORF">DW172_15410</name>
    <name evidence="3" type="ORF">DWX06_12180</name>
</gene>
<dbReference type="AlphaFoldDB" id="A0A414ZHP4"/>
<organism evidence="4 6">
    <name type="scientific">Agathobacter rectalis</name>
    <dbReference type="NCBI Taxonomy" id="39491"/>
    <lineage>
        <taxon>Bacteria</taxon>
        <taxon>Bacillati</taxon>
        <taxon>Bacillota</taxon>
        <taxon>Clostridia</taxon>
        <taxon>Lachnospirales</taxon>
        <taxon>Lachnospiraceae</taxon>
        <taxon>Agathobacter</taxon>
    </lineage>
</organism>
<accession>A0A414ZHP4</accession>
<dbReference type="Gene3D" id="2.30.30.110">
    <property type="match status" value="1"/>
</dbReference>
<name>A0A414ZHP4_9FIRM</name>
<evidence type="ECO:0000313" key="5">
    <source>
        <dbReference type="Proteomes" id="UP000284296"/>
    </source>
</evidence>
<evidence type="ECO:0000313" key="4">
    <source>
        <dbReference type="EMBL" id="RHI17265.1"/>
    </source>
</evidence>
<dbReference type="InterPro" id="IPR003477">
    <property type="entry name" value="PemK-like"/>
</dbReference>
<evidence type="ECO:0000256" key="2">
    <source>
        <dbReference type="ARBA" id="ARBA00022649"/>
    </source>
</evidence>
<sequence>MKGGEMDKIFKLNKGDIIYVDLGHHSDSSVQSGKRPCVVVSCDTDNNINGNPIVNVCPCTTKYEKKKRRTHVLLREDDVEGYLMKASLILVEQLVPVDKKMIVGKTGRIISRDVMDRIDKAIQYRFALI</sequence>
<evidence type="ECO:0000313" key="6">
    <source>
        <dbReference type="Proteomes" id="UP000285865"/>
    </source>
</evidence>
<dbReference type="EMBL" id="QRXG01000024">
    <property type="protein sequence ID" value="RGT79692.1"/>
    <property type="molecule type" value="Genomic_DNA"/>
</dbReference>
<dbReference type="PANTHER" id="PTHR33988:SF2">
    <property type="entry name" value="ENDORIBONUCLEASE MAZF"/>
    <property type="match status" value="1"/>
</dbReference>
<dbReference type="Pfam" id="PF02452">
    <property type="entry name" value="PemK_toxin"/>
    <property type="match status" value="1"/>
</dbReference>
<dbReference type="GO" id="GO:0006402">
    <property type="term" value="P:mRNA catabolic process"/>
    <property type="evidence" value="ECO:0007669"/>
    <property type="project" value="TreeGrafter"/>
</dbReference>
<comment type="caution">
    <text evidence="4">The sequence shown here is derived from an EMBL/GenBank/DDBJ whole genome shotgun (WGS) entry which is preliminary data.</text>
</comment>
<dbReference type="PANTHER" id="PTHR33988">
    <property type="entry name" value="ENDORIBONUCLEASE MAZF-RELATED"/>
    <property type="match status" value="1"/>
</dbReference>
<keyword evidence="2" id="KW-1277">Toxin-antitoxin system</keyword>
<dbReference type="SUPFAM" id="SSF50118">
    <property type="entry name" value="Cell growth inhibitor/plasmid maintenance toxic component"/>
    <property type="match status" value="1"/>
</dbReference>
<evidence type="ECO:0000256" key="1">
    <source>
        <dbReference type="ARBA" id="ARBA00007521"/>
    </source>
</evidence>
<dbReference type="InterPro" id="IPR011067">
    <property type="entry name" value="Plasmid_toxin/cell-grow_inhib"/>
</dbReference>
<comment type="similarity">
    <text evidence="1">Belongs to the PemK/MazF family.</text>
</comment>
<dbReference type="GO" id="GO:0016075">
    <property type="term" value="P:rRNA catabolic process"/>
    <property type="evidence" value="ECO:0007669"/>
    <property type="project" value="TreeGrafter"/>
</dbReference>
<dbReference type="Proteomes" id="UP000285865">
    <property type="component" value="Unassembled WGS sequence"/>
</dbReference>
<dbReference type="GO" id="GO:0003677">
    <property type="term" value="F:DNA binding"/>
    <property type="evidence" value="ECO:0007669"/>
    <property type="project" value="InterPro"/>
</dbReference>